<dbReference type="InterPro" id="IPR001245">
    <property type="entry name" value="Ser-Thr/Tyr_kinase_cat_dom"/>
</dbReference>
<keyword evidence="2" id="KW-0067">ATP-binding</keyword>
<dbReference type="Gene3D" id="1.10.510.10">
    <property type="entry name" value="Transferase(Phosphotransferase) domain 1"/>
    <property type="match status" value="1"/>
</dbReference>
<evidence type="ECO:0000256" key="1">
    <source>
        <dbReference type="ARBA" id="ARBA00022741"/>
    </source>
</evidence>
<dbReference type="InterPro" id="IPR011009">
    <property type="entry name" value="Kinase-like_dom_sf"/>
</dbReference>
<gene>
    <name evidence="4" type="ORF">ACHHYP_11037</name>
</gene>
<keyword evidence="1" id="KW-0547">Nucleotide-binding</keyword>
<dbReference type="STRING" id="1202772.A0A1V9YK21"/>
<evidence type="ECO:0000259" key="3">
    <source>
        <dbReference type="PROSITE" id="PS50011"/>
    </source>
</evidence>
<name>A0A1V9YK21_ACHHY</name>
<reference evidence="4 5" key="1">
    <citation type="journal article" date="2014" name="Genome Biol. Evol.">
        <title>The secreted proteins of Achlya hypogyna and Thraustotheca clavata identify the ancestral oomycete secretome and reveal gene acquisitions by horizontal gene transfer.</title>
        <authorList>
            <person name="Misner I."/>
            <person name="Blouin N."/>
            <person name="Leonard G."/>
            <person name="Richards T.A."/>
            <person name="Lane C.E."/>
        </authorList>
    </citation>
    <scope>NUCLEOTIDE SEQUENCE [LARGE SCALE GENOMIC DNA]</scope>
    <source>
        <strain evidence="4 5">ATCC 48635</strain>
    </source>
</reference>
<dbReference type="InterPro" id="IPR000719">
    <property type="entry name" value="Prot_kinase_dom"/>
</dbReference>
<dbReference type="PANTHER" id="PTHR44329">
    <property type="entry name" value="SERINE/THREONINE-PROTEIN KINASE TNNI3K-RELATED"/>
    <property type="match status" value="1"/>
</dbReference>
<dbReference type="PROSITE" id="PS50011">
    <property type="entry name" value="PROTEIN_KINASE_DOM"/>
    <property type="match status" value="1"/>
</dbReference>
<protein>
    <recommendedName>
        <fullName evidence="3">Protein kinase domain-containing protein</fullName>
    </recommendedName>
</protein>
<sequence length="108" mass="11839">MTAMQGPAHIPPEMFEGGNYTTAVDVYSFGILVIEMISQGVVYPEFAAPNKSHQLVMAVMRGHRPAIPASCPAGLRNLIVRCWDAVPENRPSFREILALFDPLDTLLA</sequence>
<dbReference type="Pfam" id="PF07714">
    <property type="entry name" value="PK_Tyr_Ser-Thr"/>
    <property type="match status" value="1"/>
</dbReference>
<dbReference type="SUPFAM" id="SSF56112">
    <property type="entry name" value="Protein kinase-like (PK-like)"/>
    <property type="match status" value="1"/>
</dbReference>
<dbReference type="GO" id="GO:0004674">
    <property type="term" value="F:protein serine/threonine kinase activity"/>
    <property type="evidence" value="ECO:0007669"/>
    <property type="project" value="TreeGrafter"/>
</dbReference>
<dbReference type="InterPro" id="IPR051681">
    <property type="entry name" value="Ser/Thr_Kinases-Pseudokinases"/>
</dbReference>
<dbReference type="OrthoDB" id="3256376at2759"/>
<evidence type="ECO:0000256" key="2">
    <source>
        <dbReference type="ARBA" id="ARBA00022840"/>
    </source>
</evidence>
<evidence type="ECO:0000313" key="4">
    <source>
        <dbReference type="EMBL" id="OQR86071.1"/>
    </source>
</evidence>
<dbReference type="GO" id="GO:0005524">
    <property type="term" value="F:ATP binding"/>
    <property type="evidence" value="ECO:0007669"/>
    <property type="project" value="UniProtKB-KW"/>
</dbReference>
<evidence type="ECO:0000313" key="5">
    <source>
        <dbReference type="Proteomes" id="UP000243579"/>
    </source>
</evidence>
<dbReference type="AlphaFoldDB" id="A0A1V9YK21"/>
<proteinExistence type="predicted"/>
<keyword evidence="5" id="KW-1185">Reference proteome</keyword>
<accession>A0A1V9YK21</accession>
<comment type="caution">
    <text evidence="4">The sequence shown here is derived from an EMBL/GenBank/DDBJ whole genome shotgun (WGS) entry which is preliminary data.</text>
</comment>
<dbReference type="EMBL" id="JNBR01001534">
    <property type="protein sequence ID" value="OQR86071.1"/>
    <property type="molecule type" value="Genomic_DNA"/>
</dbReference>
<feature type="domain" description="Protein kinase" evidence="3">
    <location>
        <begin position="1"/>
        <end position="107"/>
    </location>
</feature>
<dbReference type="Proteomes" id="UP000243579">
    <property type="component" value="Unassembled WGS sequence"/>
</dbReference>
<organism evidence="4 5">
    <name type="scientific">Achlya hypogyna</name>
    <name type="common">Oomycete</name>
    <name type="synonym">Protoachlya hypogyna</name>
    <dbReference type="NCBI Taxonomy" id="1202772"/>
    <lineage>
        <taxon>Eukaryota</taxon>
        <taxon>Sar</taxon>
        <taxon>Stramenopiles</taxon>
        <taxon>Oomycota</taxon>
        <taxon>Saprolegniomycetes</taxon>
        <taxon>Saprolegniales</taxon>
        <taxon>Achlyaceae</taxon>
        <taxon>Achlya</taxon>
    </lineage>
</organism>
<dbReference type="PANTHER" id="PTHR44329:SF298">
    <property type="entry name" value="MIXED LINEAGE KINASE DOMAIN-LIKE PROTEIN"/>
    <property type="match status" value="1"/>
</dbReference>